<dbReference type="InterPro" id="IPR010497">
    <property type="entry name" value="Epoxide_hydro_N"/>
</dbReference>
<name>A0A4R5BSU0_9ACTN</name>
<dbReference type="RefSeq" id="WP_131894065.1">
    <property type="nucleotide sequence ID" value="NZ_SMKU01000073.1"/>
</dbReference>
<evidence type="ECO:0000313" key="6">
    <source>
        <dbReference type="EMBL" id="TDD87222.1"/>
    </source>
</evidence>
<evidence type="ECO:0000256" key="3">
    <source>
        <dbReference type="ARBA" id="ARBA00022801"/>
    </source>
</evidence>
<keyword evidence="7" id="KW-1185">Reference proteome</keyword>
<evidence type="ECO:0000256" key="1">
    <source>
        <dbReference type="ARBA" id="ARBA00010088"/>
    </source>
</evidence>
<evidence type="ECO:0000313" key="7">
    <source>
        <dbReference type="Proteomes" id="UP000294513"/>
    </source>
</evidence>
<evidence type="ECO:0000259" key="5">
    <source>
        <dbReference type="Pfam" id="PF06441"/>
    </source>
</evidence>
<evidence type="ECO:0000256" key="2">
    <source>
        <dbReference type="ARBA" id="ARBA00022797"/>
    </source>
</evidence>
<dbReference type="EMBL" id="SMKU01000073">
    <property type="protein sequence ID" value="TDD87222.1"/>
    <property type="molecule type" value="Genomic_DNA"/>
</dbReference>
<organism evidence="6 7">
    <name type="scientific">Actinomadura rubrisoli</name>
    <dbReference type="NCBI Taxonomy" id="2530368"/>
    <lineage>
        <taxon>Bacteria</taxon>
        <taxon>Bacillati</taxon>
        <taxon>Actinomycetota</taxon>
        <taxon>Actinomycetes</taxon>
        <taxon>Streptosporangiales</taxon>
        <taxon>Thermomonosporaceae</taxon>
        <taxon>Actinomadura</taxon>
    </lineage>
</organism>
<dbReference type="SUPFAM" id="SSF53474">
    <property type="entry name" value="alpha/beta-Hydrolases"/>
    <property type="match status" value="1"/>
</dbReference>
<dbReference type="Pfam" id="PF06441">
    <property type="entry name" value="EHN"/>
    <property type="match status" value="1"/>
</dbReference>
<dbReference type="Gene3D" id="3.40.50.1820">
    <property type="entry name" value="alpha/beta hydrolase"/>
    <property type="match status" value="1"/>
</dbReference>
<dbReference type="GO" id="GO:0004301">
    <property type="term" value="F:epoxide hydrolase activity"/>
    <property type="evidence" value="ECO:0007669"/>
    <property type="project" value="TreeGrafter"/>
</dbReference>
<gene>
    <name evidence="6" type="ORF">E1298_16400</name>
</gene>
<feature type="active site" description="Proton acceptor" evidence="4">
    <location>
        <position position="355"/>
    </location>
</feature>
<reference evidence="6 7" key="1">
    <citation type="submission" date="2019-03" db="EMBL/GenBank/DDBJ databases">
        <title>Draft genome sequences of novel Actinobacteria.</title>
        <authorList>
            <person name="Sahin N."/>
            <person name="Ay H."/>
            <person name="Saygin H."/>
        </authorList>
    </citation>
    <scope>NUCLEOTIDE SEQUENCE [LARGE SCALE GENOMIC DNA]</scope>
    <source>
        <strain evidence="6 7">H3C3</strain>
    </source>
</reference>
<dbReference type="InterPro" id="IPR000639">
    <property type="entry name" value="Epox_hydrolase-like"/>
</dbReference>
<keyword evidence="3 6" id="KW-0378">Hydrolase</keyword>
<protein>
    <submittedName>
        <fullName evidence="6">Epoxide hydrolase</fullName>
    </submittedName>
</protein>
<feature type="active site" description="Nucleophile" evidence="4">
    <location>
        <position position="180"/>
    </location>
</feature>
<evidence type="ECO:0000256" key="4">
    <source>
        <dbReference type="PIRSR" id="PIRSR001112-1"/>
    </source>
</evidence>
<dbReference type="OrthoDB" id="5171248at2"/>
<dbReference type="InterPro" id="IPR016292">
    <property type="entry name" value="Epoxide_hydrolase"/>
</dbReference>
<comment type="similarity">
    <text evidence="1">Belongs to the peptidase S33 family.</text>
</comment>
<sequence>MDDNKIRSFCINVPNAALDDLRARLGLTRWPDELPGVGWSYGVPAAYVRDLSEYWRTGYDWRRHEAELNGFPQFTTAIEGQRVHFLHVRSPEPGALPLVLTHGWPGSVAEFTQLIGPLTDPRAHGGDPADAFHLVVPSIPGFGFSGPTHEAGWDASRVARAWTELMHRLGYERFGAQGGDFGSVISPELGRAAPDRVVGVHVNALVTPPSGDPDELDGLSGADRERLTGLTRWHEQLSGYAVVQSTRPQTLAYALADSPAGQLAWYADWFAGHGDKVGALDRDAILTNVQIHWLTGTAGSAARFYRENASAWGKERERSPVPVGVAVFAGDSTIRRFAEREHRVVRWTEFGSGGHFAAMEVPDLLADDVRAFFRDLR</sequence>
<keyword evidence="2" id="KW-0058">Aromatic hydrocarbons catabolism</keyword>
<dbReference type="PANTHER" id="PTHR21661:SF35">
    <property type="entry name" value="EPOXIDE HYDROLASE"/>
    <property type="match status" value="1"/>
</dbReference>
<dbReference type="PANTHER" id="PTHR21661">
    <property type="entry name" value="EPOXIDE HYDROLASE 1-RELATED"/>
    <property type="match status" value="1"/>
</dbReference>
<feature type="domain" description="Epoxide hydrolase N-terminal" evidence="5">
    <location>
        <begin position="6"/>
        <end position="111"/>
    </location>
</feature>
<dbReference type="GO" id="GO:0097176">
    <property type="term" value="P:epoxide metabolic process"/>
    <property type="evidence" value="ECO:0007669"/>
    <property type="project" value="TreeGrafter"/>
</dbReference>
<dbReference type="InterPro" id="IPR029058">
    <property type="entry name" value="AB_hydrolase_fold"/>
</dbReference>
<feature type="active site" description="Proton donor" evidence="4">
    <location>
        <position position="305"/>
    </location>
</feature>
<dbReference type="Proteomes" id="UP000294513">
    <property type="component" value="Unassembled WGS sequence"/>
</dbReference>
<dbReference type="AlphaFoldDB" id="A0A4R5BSU0"/>
<comment type="caution">
    <text evidence="6">The sequence shown here is derived from an EMBL/GenBank/DDBJ whole genome shotgun (WGS) entry which is preliminary data.</text>
</comment>
<proteinExistence type="inferred from homology"/>
<dbReference type="PIRSF" id="PIRSF001112">
    <property type="entry name" value="Epoxide_hydrolase"/>
    <property type="match status" value="1"/>
</dbReference>
<dbReference type="PRINTS" id="PR00412">
    <property type="entry name" value="EPOXHYDRLASE"/>
</dbReference>
<accession>A0A4R5BSU0</accession>